<sequence length="183" mass="19614">MYIERTFVLDGALPEVWAFLNQPHEVGKCLPGCHTVEVLGVGKYTGSVGIKVGPIKAGFDVRVETSEERPPEYAAYTMRGADKDGGSKISAECTLALKAVDDRHTEITYTSTVHIVGKLGKFAAGVMQKFADGINDQFIAALTKRAAELHGSPAVEEAEAEKGKGMLGSLKSMFKKQPAEAVK</sequence>
<gene>
    <name evidence="1" type="ORF">DENOEST_1245</name>
</gene>
<dbReference type="KEGG" id="doe:DENOEST_1245"/>
<dbReference type="AlphaFoldDB" id="A0A6S6XUA5"/>
<dbReference type="SUPFAM" id="SSF55961">
    <property type="entry name" value="Bet v1-like"/>
    <property type="match status" value="1"/>
</dbReference>
<evidence type="ECO:0000313" key="2">
    <source>
        <dbReference type="Proteomes" id="UP000515733"/>
    </source>
</evidence>
<evidence type="ECO:0000313" key="1">
    <source>
        <dbReference type="EMBL" id="CAB1368410.1"/>
    </source>
</evidence>
<dbReference type="RefSeq" id="WP_145771667.1">
    <property type="nucleotide sequence ID" value="NZ_LR778301.1"/>
</dbReference>
<evidence type="ECO:0008006" key="3">
    <source>
        <dbReference type="Google" id="ProtNLM"/>
    </source>
</evidence>
<protein>
    <recommendedName>
        <fullName evidence="3">Carbon monoxide dehydrogenase</fullName>
    </recommendedName>
</protein>
<dbReference type="PANTHER" id="PTHR38588">
    <property type="entry name" value="BLL0334 PROTEIN"/>
    <property type="match status" value="1"/>
</dbReference>
<dbReference type="Gene3D" id="3.30.530.20">
    <property type="match status" value="1"/>
</dbReference>
<accession>A0A6S6XUA5</accession>
<dbReference type="PANTHER" id="PTHR38588:SF1">
    <property type="entry name" value="BLL0334 PROTEIN"/>
    <property type="match status" value="1"/>
</dbReference>
<dbReference type="OrthoDB" id="9787428at2"/>
<proteinExistence type="predicted"/>
<dbReference type="Pfam" id="PF06240">
    <property type="entry name" value="COXG"/>
    <property type="match status" value="1"/>
</dbReference>
<dbReference type="EMBL" id="LR778301">
    <property type="protein sequence ID" value="CAB1368410.1"/>
    <property type="molecule type" value="Genomic_DNA"/>
</dbReference>
<dbReference type="InterPro" id="IPR010419">
    <property type="entry name" value="CO_DH_gsu"/>
</dbReference>
<dbReference type="Proteomes" id="UP000515733">
    <property type="component" value="Chromosome"/>
</dbReference>
<keyword evidence="2" id="KW-1185">Reference proteome</keyword>
<name>A0A6S6XUA5_9PROT</name>
<reference evidence="1 2" key="1">
    <citation type="submission" date="2020-03" db="EMBL/GenBank/DDBJ databases">
        <authorList>
            <consortium name="Genoscope - CEA"/>
            <person name="William W."/>
        </authorList>
    </citation>
    <scope>NUCLEOTIDE SEQUENCE [LARGE SCALE GENOMIC DNA]</scope>
    <source>
        <strain evidence="2">DSM 16959</strain>
    </source>
</reference>
<organism evidence="1 2">
    <name type="scientific">Denitratisoma oestradiolicum</name>
    <dbReference type="NCBI Taxonomy" id="311182"/>
    <lineage>
        <taxon>Bacteria</taxon>
        <taxon>Pseudomonadati</taxon>
        <taxon>Pseudomonadota</taxon>
        <taxon>Betaproteobacteria</taxon>
        <taxon>Nitrosomonadales</taxon>
        <taxon>Sterolibacteriaceae</taxon>
        <taxon>Denitratisoma</taxon>
    </lineage>
</organism>
<dbReference type="InterPro" id="IPR023393">
    <property type="entry name" value="START-like_dom_sf"/>
</dbReference>